<evidence type="ECO:0000256" key="3">
    <source>
        <dbReference type="ARBA" id="ARBA00022764"/>
    </source>
</evidence>
<dbReference type="InterPro" id="IPR005653">
    <property type="entry name" value="OstA-like_N"/>
</dbReference>
<keyword evidence="3 4" id="KW-0574">Periplasm</keyword>
<dbReference type="Proteomes" id="UP000467214">
    <property type="component" value="Unassembled WGS sequence"/>
</dbReference>
<evidence type="ECO:0000256" key="1">
    <source>
        <dbReference type="ARBA" id="ARBA00022448"/>
    </source>
</evidence>
<name>A0A845BXV0_9NEIS</name>
<proteinExistence type="inferred from homology"/>
<dbReference type="GO" id="GO:0009279">
    <property type="term" value="C:cell outer membrane"/>
    <property type="evidence" value="ECO:0007669"/>
    <property type="project" value="TreeGrafter"/>
</dbReference>
<keyword evidence="1 4" id="KW-0813">Transport</keyword>
<comment type="function">
    <text evidence="4">Involved in the assembly of lipopolysaccharide (LPS). Required for the translocation of LPS from the inner membrane to the outer membrane.</text>
</comment>
<dbReference type="GO" id="GO:0001530">
    <property type="term" value="F:lipopolysaccharide binding"/>
    <property type="evidence" value="ECO:0007669"/>
    <property type="project" value="InterPro"/>
</dbReference>
<dbReference type="GO" id="GO:0017089">
    <property type="term" value="F:glycolipid transfer activity"/>
    <property type="evidence" value="ECO:0007669"/>
    <property type="project" value="TreeGrafter"/>
</dbReference>
<dbReference type="RefSeq" id="WP_160796849.1">
    <property type="nucleotide sequence ID" value="NZ_WSSB01000008.1"/>
</dbReference>
<feature type="signal peptide" evidence="4">
    <location>
        <begin position="1"/>
        <end position="23"/>
    </location>
</feature>
<evidence type="ECO:0000256" key="4">
    <source>
        <dbReference type="HAMAP-Rule" id="MF_01914"/>
    </source>
</evidence>
<dbReference type="GO" id="GO:0043165">
    <property type="term" value="P:Gram-negative-bacterium-type cell outer membrane assembly"/>
    <property type="evidence" value="ECO:0007669"/>
    <property type="project" value="UniProtKB-UniRule"/>
</dbReference>
<dbReference type="PANTHER" id="PTHR36504:SF1">
    <property type="entry name" value="LIPOPOLYSACCHARIDE EXPORT SYSTEM PROTEIN LPTA"/>
    <property type="match status" value="1"/>
</dbReference>
<comment type="subcellular location">
    <subcellularLocation>
        <location evidence="4">Periplasm</location>
    </subcellularLocation>
</comment>
<comment type="similarity">
    <text evidence="4">Belongs to the LptA family.</text>
</comment>
<dbReference type="HAMAP" id="MF_01914">
    <property type="entry name" value="LPS_assembly_LptA"/>
    <property type="match status" value="1"/>
</dbReference>
<comment type="caution">
    <text evidence="6">The sequence shown here is derived from an EMBL/GenBank/DDBJ whole genome shotgun (WGS) entry which is preliminary data.</text>
</comment>
<dbReference type="AlphaFoldDB" id="A0A845BXV0"/>
<accession>A0A845BXV0</accession>
<dbReference type="Gene3D" id="2.60.450.10">
    <property type="entry name" value="Lipopolysaccharide (LPS) transport protein A like domain"/>
    <property type="match status" value="1"/>
</dbReference>
<keyword evidence="2 4" id="KW-0732">Signal</keyword>
<dbReference type="EMBL" id="WSSB01000008">
    <property type="protein sequence ID" value="MXR37333.1"/>
    <property type="molecule type" value="Genomic_DNA"/>
</dbReference>
<gene>
    <name evidence="4 6" type="primary">lptA</name>
    <name evidence="6" type="ORF">GQF02_10145</name>
</gene>
<protein>
    <recommendedName>
        <fullName evidence="4">Lipopolysaccharide export system protein LptA</fullName>
    </recommendedName>
</protein>
<evidence type="ECO:0000259" key="5">
    <source>
        <dbReference type="Pfam" id="PF03968"/>
    </source>
</evidence>
<dbReference type="PANTHER" id="PTHR36504">
    <property type="entry name" value="LIPOPOLYSACCHARIDE EXPORT SYSTEM PROTEIN LPTA"/>
    <property type="match status" value="1"/>
</dbReference>
<dbReference type="GO" id="GO:0030288">
    <property type="term" value="C:outer membrane-bounded periplasmic space"/>
    <property type="evidence" value="ECO:0007669"/>
    <property type="project" value="TreeGrafter"/>
</dbReference>
<reference evidence="6 7" key="1">
    <citation type="submission" date="2019-12" db="EMBL/GenBank/DDBJ databases">
        <title>Neisseriaceae gen. nov. sp. Genome sequencing and assembly.</title>
        <authorList>
            <person name="Liu Z."/>
            <person name="Li A."/>
        </authorList>
    </citation>
    <scope>NUCLEOTIDE SEQUENCE [LARGE SCALE GENOMIC DNA]</scope>
    <source>
        <strain evidence="6 7">B2N2-7</strain>
    </source>
</reference>
<evidence type="ECO:0000313" key="7">
    <source>
        <dbReference type="Proteomes" id="UP000467214"/>
    </source>
</evidence>
<dbReference type="InterPro" id="IPR052037">
    <property type="entry name" value="LPS_export_LptA"/>
</dbReference>
<organism evidence="6 7">
    <name type="scientific">Craterilacuibacter sinensis</name>
    <dbReference type="NCBI Taxonomy" id="2686017"/>
    <lineage>
        <taxon>Bacteria</taxon>
        <taxon>Pseudomonadati</taxon>
        <taxon>Pseudomonadota</taxon>
        <taxon>Betaproteobacteria</taxon>
        <taxon>Neisseriales</taxon>
        <taxon>Neisseriaceae</taxon>
        <taxon>Craterilacuibacter</taxon>
    </lineage>
</organism>
<feature type="chain" id="PRO_5033189320" description="Lipopolysaccharide export system protein LptA" evidence="4">
    <location>
        <begin position="24"/>
        <end position="174"/>
    </location>
</feature>
<dbReference type="Pfam" id="PF03968">
    <property type="entry name" value="LptD_N"/>
    <property type="match status" value="1"/>
</dbReference>
<evidence type="ECO:0000313" key="6">
    <source>
        <dbReference type="EMBL" id="MXR37333.1"/>
    </source>
</evidence>
<keyword evidence="7" id="KW-1185">Reference proteome</keyword>
<feature type="domain" description="Organic solvent tolerance-like N-terminal" evidence="5">
    <location>
        <begin position="34"/>
        <end position="143"/>
    </location>
</feature>
<sequence length="174" mass="18640" precursor="true">MHNLKFPALALCASLFSMHAVHAEIADSSKPIELSADRGTLDQNNGVTVWDGSVVVNQGTLQLKADHVVVTRNANGQQTLLATGKPATFRQKVEGKNEYIDGKGNRIDYDSQSGIAVLTGNAFVKRGQDSVAGNVITYNTQTELYQVSGSNPQTTGAAKGRVTVILQPKTEEKK</sequence>
<evidence type="ECO:0000256" key="2">
    <source>
        <dbReference type="ARBA" id="ARBA00022729"/>
    </source>
</evidence>
<comment type="subunit">
    <text evidence="4">Component of the lipopolysaccharide transport and assembly complex.</text>
</comment>
<dbReference type="InterPro" id="IPR014340">
    <property type="entry name" value="LptA"/>
</dbReference>
<dbReference type="NCBIfam" id="TIGR03002">
    <property type="entry name" value="outer_YhbN_LptA"/>
    <property type="match status" value="1"/>
</dbReference>
<dbReference type="GO" id="GO:0015920">
    <property type="term" value="P:lipopolysaccharide transport"/>
    <property type="evidence" value="ECO:0007669"/>
    <property type="project" value="UniProtKB-UniRule"/>
</dbReference>